<keyword evidence="3" id="KW-1003">Cell membrane</keyword>
<feature type="transmembrane region" description="Helical" evidence="7">
    <location>
        <begin position="231"/>
        <end position="247"/>
    </location>
</feature>
<keyword evidence="5 7" id="KW-1133">Transmembrane helix</keyword>
<sequence>MIREWNLLRAVACLSIVFLHSTTFAGPTNYQHMDLFRALLCYATPAFIVLSEIILANRYPDKLPDNFWTKRFKWIYLPFLSFAVIDALVGKHFYPNLDVSQKIFENAVFGLFGGYFVLIIFQFYFLHYLVVRFKISMKVLVPLSIVIMYTHLYFLHGDLPFVQEYRRYLIIPFTAWFAYFTVAFVIGKHYQTIAPMLKKYRWYTFIPLLVSIAFVSNNFQDGLTIVNSRRMDLFPVVLSVSLFILAWGQLVPKFRFINVISNYSFGIYLVHWQVMKFLAPHTTFLDNKMVQIFVLFAGSLIICISFIKLFSLIPAGSYVIGNVKRGRKTVVKRQVAESI</sequence>
<keyword evidence="6 7" id="KW-0472">Membrane</keyword>
<evidence type="ECO:0000259" key="8">
    <source>
        <dbReference type="Pfam" id="PF01757"/>
    </source>
</evidence>
<dbReference type="EMBL" id="LAYY01000006">
    <property type="protein sequence ID" value="KKK38776.1"/>
    <property type="molecule type" value="Genomic_DNA"/>
</dbReference>
<gene>
    <name evidence="9" type="ORF">WQ57_07280</name>
</gene>
<evidence type="ECO:0000256" key="2">
    <source>
        <dbReference type="ARBA" id="ARBA00007400"/>
    </source>
</evidence>
<dbReference type="PATRIC" id="fig|1408103.3.peg.1639"/>
<comment type="caution">
    <text evidence="9">The sequence shown here is derived from an EMBL/GenBank/DDBJ whole genome shotgun (WGS) entry which is preliminary data.</text>
</comment>
<feature type="transmembrane region" description="Helical" evidence="7">
    <location>
        <begin position="168"/>
        <end position="190"/>
    </location>
</feature>
<feature type="transmembrane region" description="Helical" evidence="7">
    <location>
        <begin position="254"/>
        <end position="272"/>
    </location>
</feature>
<feature type="transmembrane region" description="Helical" evidence="7">
    <location>
        <begin position="75"/>
        <end position="94"/>
    </location>
</feature>
<dbReference type="PANTHER" id="PTHR40074">
    <property type="entry name" value="O-ACETYLTRANSFERASE WECH"/>
    <property type="match status" value="1"/>
</dbReference>
<keyword evidence="4 7" id="KW-0812">Transmembrane</keyword>
<evidence type="ECO:0000256" key="6">
    <source>
        <dbReference type="ARBA" id="ARBA00023136"/>
    </source>
</evidence>
<dbReference type="Pfam" id="PF01757">
    <property type="entry name" value="Acyl_transf_3"/>
    <property type="match status" value="1"/>
</dbReference>
<reference evidence="9 10" key="1">
    <citation type="submission" date="2015-04" db="EMBL/GenBank/DDBJ databases">
        <title>Taxonomic description and genome sequence of Bacillus campisalis sp. nov., a novel member of the genus Bacillus isolated from solar saltern.</title>
        <authorList>
            <person name="Mathan Kumar R."/>
            <person name="Kaur G."/>
            <person name="Kumar A."/>
            <person name="Singh N.K."/>
            <person name="Kaur N."/>
            <person name="Kumar N."/>
            <person name="Mayilraj S."/>
        </authorList>
    </citation>
    <scope>NUCLEOTIDE SEQUENCE [LARGE SCALE GENOMIC DNA]</scope>
    <source>
        <strain evidence="9 10">SA2-6</strain>
    </source>
</reference>
<dbReference type="InterPro" id="IPR002656">
    <property type="entry name" value="Acyl_transf_3_dom"/>
</dbReference>
<evidence type="ECO:0000256" key="7">
    <source>
        <dbReference type="SAM" id="Phobius"/>
    </source>
</evidence>
<feature type="transmembrane region" description="Helical" evidence="7">
    <location>
        <begin position="202"/>
        <end position="219"/>
    </location>
</feature>
<comment type="subcellular location">
    <subcellularLocation>
        <location evidence="1">Cell membrane</location>
        <topology evidence="1">Multi-pass membrane protein</topology>
    </subcellularLocation>
</comment>
<keyword evidence="10" id="KW-1185">Reference proteome</keyword>
<evidence type="ECO:0000256" key="5">
    <source>
        <dbReference type="ARBA" id="ARBA00022989"/>
    </source>
</evidence>
<evidence type="ECO:0000256" key="4">
    <source>
        <dbReference type="ARBA" id="ARBA00022692"/>
    </source>
</evidence>
<proteinExistence type="inferred from homology"/>
<feature type="domain" description="Acyltransferase 3" evidence="8">
    <location>
        <begin position="4"/>
        <end position="306"/>
    </location>
</feature>
<evidence type="ECO:0000313" key="9">
    <source>
        <dbReference type="EMBL" id="KKK38776.1"/>
    </source>
</evidence>
<comment type="similarity">
    <text evidence="2">Belongs to the acyltransferase 3 family.</text>
</comment>
<feature type="transmembrane region" description="Helical" evidence="7">
    <location>
        <begin position="35"/>
        <end position="55"/>
    </location>
</feature>
<evidence type="ECO:0000256" key="1">
    <source>
        <dbReference type="ARBA" id="ARBA00004651"/>
    </source>
</evidence>
<dbReference type="Proteomes" id="UP000034166">
    <property type="component" value="Unassembled WGS sequence"/>
</dbReference>
<accession>A0A0M2SYJ2</accession>
<dbReference type="AlphaFoldDB" id="A0A0M2SYJ2"/>
<protein>
    <recommendedName>
        <fullName evidence="8">Acyltransferase 3 domain-containing protein</fullName>
    </recommendedName>
</protein>
<feature type="transmembrane region" description="Helical" evidence="7">
    <location>
        <begin position="139"/>
        <end position="156"/>
    </location>
</feature>
<dbReference type="GO" id="GO:0016413">
    <property type="term" value="F:O-acetyltransferase activity"/>
    <property type="evidence" value="ECO:0007669"/>
    <property type="project" value="TreeGrafter"/>
</dbReference>
<dbReference type="GO" id="GO:0005886">
    <property type="term" value="C:plasma membrane"/>
    <property type="evidence" value="ECO:0007669"/>
    <property type="project" value="UniProtKB-SubCell"/>
</dbReference>
<feature type="transmembrane region" description="Helical" evidence="7">
    <location>
        <begin position="106"/>
        <end position="127"/>
    </location>
</feature>
<dbReference type="GO" id="GO:0009246">
    <property type="term" value="P:enterobacterial common antigen biosynthetic process"/>
    <property type="evidence" value="ECO:0007669"/>
    <property type="project" value="TreeGrafter"/>
</dbReference>
<evidence type="ECO:0000313" key="10">
    <source>
        <dbReference type="Proteomes" id="UP000034166"/>
    </source>
</evidence>
<dbReference type="PANTHER" id="PTHR40074:SF2">
    <property type="entry name" value="O-ACETYLTRANSFERASE WECH"/>
    <property type="match status" value="1"/>
</dbReference>
<name>A0A0M2SYJ2_9BACI</name>
<organism evidence="9 10">
    <name type="scientific">Mesobacillus campisalis</name>
    <dbReference type="NCBI Taxonomy" id="1408103"/>
    <lineage>
        <taxon>Bacteria</taxon>
        <taxon>Bacillati</taxon>
        <taxon>Bacillota</taxon>
        <taxon>Bacilli</taxon>
        <taxon>Bacillales</taxon>
        <taxon>Bacillaceae</taxon>
        <taxon>Mesobacillus</taxon>
    </lineage>
</organism>
<dbReference type="RefSeq" id="WP_046523080.1">
    <property type="nucleotide sequence ID" value="NZ_LAYY01000006.1"/>
</dbReference>
<feature type="transmembrane region" description="Helical" evidence="7">
    <location>
        <begin position="292"/>
        <end position="320"/>
    </location>
</feature>
<evidence type="ECO:0000256" key="3">
    <source>
        <dbReference type="ARBA" id="ARBA00022475"/>
    </source>
</evidence>